<comment type="caution">
    <text evidence="2">The sequence shown here is derived from an EMBL/GenBank/DDBJ whole genome shotgun (WGS) entry which is preliminary data.</text>
</comment>
<protein>
    <submittedName>
        <fullName evidence="2">GNAT family N-acetyltransferase</fullName>
    </submittedName>
</protein>
<dbReference type="PROSITE" id="PS51186">
    <property type="entry name" value="GNAT"/>
    <property type="match status" value="1"/>
</dbReference>
<sequence>MINMRRSTEDDLEQLAHLRLLFFAENYLFTEEETRTFEEKTTEFLTVHLNSTLISWHAEIEDEIVAVAFLEIAERLPHPDRKYGKIGTILNVYTKKGFRKQGIASQLVQRLVKEAEKHQLDKIELMATELGYPVYEKIGFKEVALLDKRMEKKLD</sequence>
<dbReference type="PANTHER" id="PTHR13355:SF15">
    <property type="entry name" value="GCN5-RELATED N-ACETYLTRANSFERASE 3, CHLOROPLASTIC"/>
    <property type="match status" value="1"/>
</dbReference>
<dbReference type="InterPro" id="IPR016181">
    <property type="entry name" value="Acyl_CoA_acyltransferase"/>
</dbReference>
<organism evidence="2 3">
    <name type="scientific">Enterococcus larvae</name>
    <dbReference type="NCBI Taxonomy" id="2794352"/>
    <lineage>
        <taxon>Bacteria</taxon>
        <taxon>Bacillati</taxon>
        <taxon>Bacillota</taxon>
        <taxon>Bacilli</taxon>
        <taxon>Lactobacillales</taxon>
        <taxon>Enterococcaceae</taxon>
        <taxon>Enterococcus</taxon>
    </lineage>
</organism>
<proteinExistence type="predicted"/>
<evidence type="ECO:0000313" key="3">
    <source>
        <dbReference type="Proteomes" id="UP000673375"/>
    </source>
</evidence>
<accession>A0ABS4CHR8</accession>
<dbReference type="CDD" id="cd04301">
    <property type="entry name" value="NAT_SF"/>
    <property type="match status" value="1"/>
</dbReference>
<evidence type="ECO:0000259" key="1">
    <source>
        <dbReference type="PROSITE" id="PS51186"/>
    </source>
</evidence>
<keyword evidence="3" id="KW-1185">Reference proteome</keyword>
<dbReference type="Pfam" id="PF00583">
    <property type="entry name" value="Acetyltransf_1"/>
    <property type="match status" value="1"/>
</dbReference>
<dbReference type="Gene3D" id="3.40.630.30">
    <property type="match status" value="1"/>
</dbReference>
<feature type="domain" description="N-acetyltransferase" evidence="1">
    <location>
        <begin position="2"/>
        <end position="155"/>
    </location>
</feature>
<dbReference type="InterPro" id="IPR039143">
    <property type="entry name" value="GNPNAT1-like"/>
</dbReference>
<dbReference type="Proteomes" id="UP000673375">
    <property type="component" value="Unassembled WGS sequence"/>
</dbReference>
<dbReference type="PANTHER" id="PTHR13355">
    <property type="entry name" value="GLUCOSAMINE 6-PHOSPHATE N-ACETYLTRANSFERASE"/>
    <property type="match status" value="1"/>
</dbReference>
<dbReference type="EMBL" id="JAEDXU010000002">
    <property type="protein sequence ID" value="MBP1045656.1"/>
    <property type="molecule type" value="Genomic_DNA"/>
</dbReference>
<reference evidence="2 3" key="1">
    <citation type="submission" date="2020-12" db="EMBL/GenBank/DDBJ databases">
        <title>Vagococcus allomyrinae sp. nov. and Enterococcus lavae sp. nov., isolated from the larvae of Allomyrina dichotoma.</title>
        <authorList>
            <person name="Lee S.D."/>
        </authorList>
    </citation>
    <scope>NUCLEOTIDE SEQUENCE [LARGE SCALE GENOMIC DNA]</scope>
    <source>
        <strain evidence="2 3">BWM-S5</strain>
    </source>
</reference>
<dbReference type="RefSeq" id="WP_209556444.1">
    <property type="nucleotide sequence ID" value="NZ_JAEDXU010000002.1"/>
</dbReference>
<gene>
    <name evidence="2" type="ORF">I6N96_05150</name>
</gene>
<dbReference type="InterPro" id="IPR000182">
    <property type="entry name" value="GNAT_dom"/>
</dbReference>
<evidence type="ECO:0000313" key="2">
    <source>
        <dbReference type="EMBL" id="MBP1045656.1"/>
    </source>
</evidence>
<name>A0ABS4CHR8_9ENTE</name>
<dbReference type="SUPFAM" id="SSF55729">
    <property type="entry name" value="Acyl-CoA N-acyltransferases (Nat)"/>
    <property type="match status" value="1"/>
</dbReference>